<dbReference type="GO" id="GO:0004519">
    <property type="term" value="F:endonuclease activity"/>
    <property type="evidence" value="ECO:0007669"/>
    <property type="project" value="UniProtKB-KW"/>
</dbReference>
<organism evidence="1 2">
    <name type="scientific">Maribacter polysiphoniae</name>
    <dbReference type="NCBI Taxonomy" id="429344"/>
    <lineage>
        <taxon>Bacteria</taxon>
        <taxon>Pseudomonadati</taxon>
        <taxon>Bacteroidota</taxon>
        <taxon>Flavobacteriia</taxon>
        <taxon>Flavobacteriales</taxon>
        <taxon>Flavobacteriaceae</taxon>
        <taxon>Maribacter</taxon>
    </lineage>
</organism>
<comment type="caution">
    <text evidence="1">The sequence shown here is derived from an EMBL/GenBank/DDBJ whole genome shotgun (WGS) entry which is preliminary data.</text>
</comment>
<keyword evidence="1" id="KW-0540">Nuclease</keyword>
<gene>
    <name evidence="1" type="ORF">LX92_01224</name>
</gene>
<dbReference type="InterPro" id="IPR013783">
    <property type="entry name" value="Ig-like_fold"/>
</dbReference>
<dbReference type="CDD" id="cd07184">
    <property type="entry name" value="E_set_Isoamylase_like_N"/>
    <property type="match status" value="1"/>
</dbReference>
<protein>
    <submittedName>
        <fullName evidence="1">Putative flap endonuclease-1-like 5' DNA nuclease</fullName>
    </submittedName>
</protein>
<dbReference type="Gene3D" id="2.60.40.10">
    <property type="entry name" value="Immunoglobulins"/>
    <property type="match status" value="1"/>
</dbReference>
<name>A0A316E5D8_9FLAO</name>
<keyword evidence="1" id="KW-0378">Hydrolase</keyword>
<evidence type="ECO:0000313" key="1">
    <source>
        <dbReference type="EMBL" id="PWK24858.1"/>
    </source>
</evidence>
<dbReference type="EMBL" id="QGGQ01000002">
    <property type="protein sequence ID" value="PWK24858.1"/>
    <property type="molecule type" value="Genomic_DNA"/>
</dbReference>
<dbReference type="Gene3D" id="1.10.150.20">
    <property type="entry name" value="5' to 3' exonuclease, C-terminal subdomain"/>
    <property type="match status" value="1"/>
</dbReference>
<dbReference type="AlphaFoldDB" id="A0A316E5D8"/>
<evidence type="ECO:0000313" key="2">
    <source>
        <dbReference type="Proteomes" id="UP000245667"/>
    </source>
</evidence>
<proteinExistence type="predicted"/>
<sequence length="246" mass="27720">MERELEHHKIKYAICYVNLLNRRNFYGTFIVLLNTIKMALTKQTKGSQTEVTFTIAEHEAPSTAPILLLGDFNDWQTNDSSCQMEKEGNTYVKRIKLKNGKRYEYRYLSEDKGWFNDHAADAYVPSPYEGIDNGVVDLTTVGEKKKVVKKAVKKTVKKPVKKAKKDDLKKIEGIGPKIASILTEKGIGTFKKLSATSAAKLEGILKEAGPRYTMHKPGSWPKQAKLADQGKWAELKKLQDKLDGGK</sequence>
<keyword evidence="1" id="KW-0255">Endonuclease</keyword>
<reference evidence="1 2" key="1">
    <citation type="submission" date="2018-05" db="EMBL/GenBank/DDBJ databases">
        <title>Genomic Encyclopedia of Archaeal and Bacterial Type Strains, Phase II (KMG-II): from individual species to whole genera.</title>
        <authorList>
            <person name="Goeker M."/>
        </authorList>
    </citation>
    <scope>NUCLEOTIDE SEQUENCE [LARGE SCALE GENOMIC DNA]</scope>
    <source>
        <strain evidence="1 2">DSM 23514</strain>
    </source>
</reference>
<dbReference type="SUPFAM" id="SSF81296">
    <property type="entry name" value="E set domains"/>
    <property type="match status" value="1"/>
</dbReference>
<dbReference type="InterPro" id="IPR014756">
    <property type="entry name" value="Ig_E-set"/>
</dbReference>
<dbReference type="Proteomes" id="UP000245667">
    <property type="component" value="Unassembled WGS sequence"/>
</dbReference>
<accession>A0A316E5D8</accession>